<proteinExistence type="predicted"/>
<reference evidence="2" key="1">
    <citation type="submission" date="2013-12" db="EMBL/GenBank/DDBJ databases">
        <title>The Genome Sequence of Aphanomyces invadans NJM9701.</title>
        <authorList>
            <consortium name="The Broad Institute Genomics Platform"/>
            <person name="Russ C."/>
            <person name="Tyler B."/>
            <person name="van West P."/>
            <person name="Dieguez-Uribeondo J."/>
            <person name="Young S.K."/>
            <person name="Zeng Q."/>
            <person name="Gargeya S."/>
            <person name="Fitzgerald M."/>
            <person name="Abouelleil A."/>
            <person name="Alvarado L."/>
            <person name="Chapman S.B."/>
            <person name="Gainer-Dewar J."/>
            <person name="Goldberg J."/>
            <person name="Griggs A."/>
            <person name="Gujja S."/>
            <person name="Hansen M."/>
            <person name="Howarth C."/>
            <person name="Imamovic A."/>
            <person name="Ireland A."/>
            <person name="Larimer J."/>
            <person name="McCowan C."/>
            <person name="Murphy C."/>
            <person name="Pearson M."/>
            <person name="Poon T.W."/>
            <person name="Priest M."/>
            <person name="Roberts A."/>
            <person name="Saif S."/>
            <person name="Shea T."/>
            <person name="Sykes S."/>
            <person name="Wortman J."/>
            <person name="Nusbaum C."/>
            <person name="Birren B."/>
        </authorList>
    </citation>
    <scope>NUCLEOTIDE SEQUENCE [LARGE SCALE GENOMIC DNA]</scope>
    <source>
        <strain evidence="2">NJM9701</strain>
    </source>
</reference>
<dbReference type="eggNOG" id="ENOG502S6G3">
    <property type="taxonomic scope" value="Eukaryota"/>
</dbReference>
<dbReference type="SUPFAM" id="SSF48371">
    <property type="entry name" value="ARM repeat"/>
    <property type="match status" value="1"/>
</dbReference>
<feature type="compositionally biased region" description="Low complexity" evidence="1">
    <location>
        <begin position="130"/>
        <end position="143"/>
    </location>
</feature>
<dbReference type="InterPro" id="IPR011989">
    <property type="entry name" value="ARM-like"/>
</dbReference>
<dbReference type="InterPro" id="IPR016024">
    <property type="entry name" value="ARM-type_fold"/>
</dbReference>
<accession>A0A024TJY3</accession>
<name>A0A024TJY3_9STRA</name>
<dbReference type="VEuPathDB" id="FungiDB:H310_11963"/>
<evidence type="ECO:0000256" key="1">
    <source>
        <dbReference type="SAM" id="MobiDB-lite"/>
    </source>
</evidence>
<dbReference type="OrthoDB" id="75296at2759"/>
<feature type="region of interest" description="Disordered" evidence="1">
    <location>
        <begin position="125"/>
        <end position="176"/>
    </location>
</feature>
<dbReference type="RefSeq" id="XP_008877076.1">
    <property type="nucleotide sequence ID" value="XM_008878854.1"/>
</dbReference>
<organism evidence="2">
    <name type="scientific">Aphanomyces invadans</name>
    <dbReference type="NCBI Taxonomy" id="157072"/>
    <lineage>
        <taxon>Eukaryota</taxon>
        <taxon>Sar</taxon>
        <taxon>Stramenopiles</taxon>
        <taxon>Oomycota</taxon>
        <taxon>Saprolegniomycetes</taxon>
        <taxon>Saprolegniales</taxon>
        <taxon>Verrucalvaceae</taxon>
        <taxon>Aphanomyces</taxon>
    </lineage>
</organism>
<sequence length="496" mass="53523">MSRTLTFERAAMPGDGHSVHGGSLMSDDTMSRRELGPVQFAVATLLQPTERHFRDLDDVADCYELMESIQPDDAFHVLHAALEYIKLSRSLLRVCDDFYNHHFDAPTVDEAMGEMRQIVHDSRLDAMAQKPSSSRSASPAKGGQSHSPARQVNDDGHGWWPAAMRADDESPNKQCQQHLPPVRHWLHRLQDVFSMGLPKVSFANEGDDPEEVLDDAAPLISNDALAHSTAASSSPAKASDHVRIATAVATMAATTEADVPAVVVHTIQSMLDFPSNLKLQFRGLHTVAEFANVPDNHRAALVVLTQLNGLDVIMRAAESLATSQKAQIVTLSLLGNPDVVEAVADSMPAECRRLIRSAMVRFPTSARVQGLGCLALANLAAHAVHRDGDSVLDHATTLRGWDGDSSGVDAIVAAMKQFQDTDANVQAAGAWALASVCSLHEDLVYAALDVGALNAVERCKVTFPDDPRVQANAELAVAQLLHRPVPLPQNDGCVVQ</sequence>
<protein>
    <submittedName>
        <fullName evidence="2">Uncharacterized protein</fullName>
    </submittedName>
</protein>
<dbReference type="EMBL" id="KI913986">
    <property type="protein sequence ID" value="ETV94314.1"/>
    <property type="molecule type" value="Genomic_DNA"/>
</dbReference>
<dbReference type="AlphaFoldDB" id="A0A024TJY3"/>
<gene>
    <name evidence="2" type="ORF">H310_11963</name>
</gene>
<evidence type="ECO:0000313" key="2">
    <source>
        <dbReference type="EMBL" id="ETV94314.1"/>
    </source>
</evidence>
<dbReference type="Gene3D" id="1.25.10.10">
    <property type="entry name" value="Leucine-rich Repeat Variant"/>
    <property type="match status" value="1"/>
</dbReference>
<dbReference type="GeneID" id="20089013"/>